<feature type="compositionally biased region" description="Basic and acidic residues" evidence="1">
    <location>
        <begin position="267"/>
        <end position="288"/>
    </location>
</feature>
<organism evidence="2 3">
    <name type="scientific">Symbiodinium microadriaticum</name>
    <name type="common">Dinoflagellate</name>
    <name type="synonym">Zooxanthella microadriatica</name>
    <dbReference type="NCBI Taxonomy" id="2951"/>
    <lineage>
        <taxon>Eukaryota</taxon>
        <taxon>Sar</taxon>
        <taxon>Alveolata</taxon>
        <taxon>Dinophyceae</taxon>
        <taxon>Suessiales</taxon>
        <taxon>Symbiodiniaceae</taxon>
        <taxon>Symbiodinium</taxon>
    </lineage>
</organism>
<proteinExistence type="predicted"/>
<feature type="compositionally biased region" description="Basic and acidic residues" evidence="1">
    <location>
        <begin position="362"/>
        <end position="380"/>
    </location>
</feature>
<evidence type="ECO:0000313" key="2">
    <source>
        <dbReference type="EMBL" id="OLQ03269.1"/>
    </source>
</evidence>
<feature type="region of interest" description="Disordered" evidence="1">
    <location>
        <begin position="258"/>
        <end position="290"/>
    </location>
</feature>
<protein>
    <submittedName>
        <fullName evidence="2">Uncharacterized protein</fullName>
    </submittedName>
</protein>
<comment type="caution">
    <text evidence="2">The sequence shown here is derived from an EMBL/GenBank/DDBJ whole genome shotgun (WGS) entry which is preliminary data.</text>
</comment>
<accession>A0A1Q9E772</accession>
<name>A0A1Q9E772_SYMMI</name>
<keyword evidence="3" id="KW-1185">Reference proteome</keyword>
<feature type="compositionally biased region" description="Basic and acidic residues" evidence="1">
    <location>
        <begin position="1"/>
        <end position="11"/>
    </location>
</feature>
<feature type="region of interest" description="Disordered" evidence="1">
    <location>
        <begin position="1"/>
        <end position="28"/>
    </location>
</feature>
<sequence length="428" mass="47567">MLSMHQWRERGAVPPEPEKEEELSDGLAKQLRRAEVEELSSPMRRSLPRATLTALQEELHEQRTEAAREARKQRTKEQEDLPMLIESEGVSICCGKMLAAQWDSTSRIWRCRCDQLFANESGVLARLSHHEFWSQPGGRVPWLKTTRPPTKQALASAHQELAAEQAVASSSAVPLQATAADSQEKQSEVMKATKAMTAPMKAKAMKAMKAKGPMKAQGKKAMKAMKSPMKATKTKKAMKALPVMKRPSKAMQAIKKPATAMKAVKVVRTDDDKKRDGDERSDDDKKNSEVPPAWAIGTFCYTDPQDGRAMCNVQQLENSWHVCTAGIDLQMSVQQMIRQLEGSGCSHKRYSAVAIAVCVQEDGDKPSDDDKKNDDDKPDDKQDDDQGKDDDKTRDDDQDDDMPSIPSDADQPPMGPYCFSCPDDFGTD</sequence>
<dbReference type="AlphaFoldDB" id="A0A1Q9E772"/>
<dbReference type="EMBL" id="LSRX01000241">
    <property type="protein sequence ID" value="OLQ03269.1"/>
    <property type="molecule type" value="Genomic_DNA"/>
</dbReference>
<dbReference type="OrthoDB" id="442757at2759"/>
<evidence type="ECO:0000313" key="3">
    <source>
        <dbReference type="Proteomes" id="UP000186817"/>
    </source>
</evidence>
<evidence type="ECO:0000256" key="1">
    <source>
        <dbReference type="SAM" id="MobiDB-lite"/>
    </source>
</evidence>
<dbReference type="Proteomes" id="UP000186817">
    <property type="component" value="Unassembled WGS sequence"/>
</dbReference>
<reference evidence="2 3" key="1">
    <citation type="submission" date="2016-02" db="EMBL/GenBank/DDBJ databases">
        <title>Genome analysis of coral dinoflagellate symbionts highlights evolutionary adaptations to a symbiotic lifestyle.</title>
        <authorList>
            <person name="Aranda M."/>
            <person name="Li Y."/>
            <person name="Liew Y.J."/>
            <person name="Baumgarten S."/>
            <person name="Simakov O."/>
            <person name="Wilson M."/>
            <person name="Piel J."/>
            <person name="Ashoor H."/>
            <person name="Bougouffa S."/>
            <person name="Bajic V.B."/>
            <person name="Ryu T."/>
            <person name="Ravasi T."/>
            <person name="Bayer T."/>
            <person name="Micklem G."/>
            <person name="Kim H."/>
            <person name="Bhak J."/>
            <person name="Lajeunesse T.C."/>
            <person name="Voolstra C.R."/>
        </authorList>
    </citation>
    <scope>NUCLEOTIDE SEQUENCE [LARGE SCALE GENOMIC DNA]</scope>
    <source>
        <strain evidence="2 3">CCMP2467</strain>
    </source>
</reference>
<feature type="region of interest" description="Disordered" evidence="1">
    <location>
        <begin position="361"/>
        <end position="428"/>
    </location>
</feature>
<gene>
    <name evidence="2" type="ORF">AK812_SmicGene13822</name>
</gene>